<gene>
    <name evidence="3" type="ORF">SFRA_021780</name>
</gene>
<protein>
    <recommendedName>
        <fullName evidence="2">DUF6545 domain-containing protein</fullName>
    </recommendedName>
</protein>
<evidence type="ECO:0000256" key="1">
    <source>
        <dbReference type="SAM" id="Phobius"/>
    </source>
</evidence>
<reference evidence="3 4" key="1">
    <citation type="journal article" date="2014" name="Genome Announc.">
        <title>Draft Genome Sequence of Streptomyces fradiae ATCC 19609, a Strain Highly Sensitive to Antibiotics.</title>
        <authorList>
            <person name="Bekker O.B."/>
            <person name="Klimina K.M."/>
            <person name="Vatlin A.A."/>
            <person name="Zakharevich N.V."/>
            <person name="Kasianov A.S."/>
            <person name="Danilenko V.N."/>
        </authorList>
    </citation>
    <scope>NUCLEOTIDE SEQUENCE [LARGE SCALE GENOMIC DNA]</scope>
    <source>
        <strain evidence="3 4">ATCC 19609</strain>
    </source>
</reference>
<keyword evidence="1" id="KW-0812">Transmembrane</keyword>
<feature type="transmembrane region" description="Helical" evidence="1">
    <location>
        <begin position="140"/>
        <end position="162"/>
    </location>
</feature>
<feature type="transmembrane region" description="Helical" evidence="1">
    <location>
        <begin position="59"/>
        <end position="77"/>
    </location>
</feature>
<dbReference type="AlphaFoldDB" id="A0A3M8EZC8"/>
<keyword evidence="4" id="KW-1185">Reference proteome</keyword>
<dbReference type="Pfam" id="PF20182">
    <property type="entry name" value="DUF6545"/>
    <property type="match status" value="1"/>
</dbReference>
<feature type="transmembrane region" description="Helical" evidence="1">
    <location>
        <begin position="21"/>
        <end position="39"/>
    </location>
</feature>
<feature type="transmembrane region" description="Helical" evidence="1">
    <location>
        <begin position="221"/>
        <end position="243"/>
    </location>
</feature>
<keyword evidence="1" id="KW-1133">Transmembrane helix</keyword>
<feature type="domain" description="DUF6545" evidence="2">
    <location>
        <begin position="245"/>
        <end position="382"/>
    </location>
</feature>
<evidence type="ECO:0000259" key="2">
    <source>
        <dbReference type="Pfam" id="PF20182"/>
    </source>
</evidence>
<dbReference type="RefSeq" id="WP_050363888.1">
    <property type="nucleotide sequence ID" value="NZ_JBFACB010000006.1"/>
</dbReference>
<feature type="transmembrane region" description="Helical" evidence="1">
    <location>
        <begin position="97"/>
        <end position="120"/>
    </location>
</feature>
<comment type="caution">
    <text evidence="3">The sequence shown here is derived from an EMBL/GenBank/DDBJ whole genome shotgun (WGS) entry which is preliminary data.</text>
</comment>
<evidence type="ECO:0000313" key="3">
    <source>
        <dbReference type="EMBL" id="RKM93335.1"/>
    </source>
</evidence>
<dbReference type="OrthoDB" id="4315052at2"/>
<dbReference type="NCBIfam" id="NF042915">
    <property type="entry name" value="MAB_1171c_fam"/>
    <property type="match status" value="1"/>
</dbReference>
<keyword evidence="1" id="KW-0472">Membrane</keyword>
<dbReference type="EMBL" id="JNAD02000011">
    <property type="protein sequence ID" value="RKM93335.1"/>
    <property type="molecule type" value="Genomic_DNA"/>
</dbReference>
<name>A0A3M8EZC8_9ACTN</name>
<evidence type="ECO:0000313" key="4">
    <source>
        <dbReference type="Proteomes" id="UP000028058"/>
    </source>
</evidence>
<dbReference type="InterPro" id="IPR046675">
    <property type="entry name" value="DUF6545"/>
</dbReference>
<proteinExistence type="predicted"/>
<dbReference type="Proteomes" id="UP000028058">
    <property type="component" value="Unassembled WGS sequence"/>
</dbReference>
<sequence length="400" mass="43368">MTAVALWRLPSALWGDAQRRALWGCYAGFAAALWLKTRAVRLGLDRSPVTDLDILLKHYVSTAAILAILSYIVAMYGTSPGDDGDGAVPRHVAVSRWVARVATKAALGALALMTVLFFTVVDRSRPSNHFLAEHAGQPGATAYMTVFYAFLTAATVVCAYQWTSQTLRAERPLLRIGLGMMAVAMFLGVAYVTSRVAFIWVSVAEPPARAVADRFEAVTEAVQLLVFVLFALGASVPSAAAAVRRWRHWRALAALYPLWRDLMEAFPAIPFDPPAGRLRELTRTDMPVGVRLDRWVHDIGDAVDKLRHHVPDELLPAARAAAEAGAPAGEERPTAEAYWIRSALRLKSDGAPPGPAAAFATTPGADMEEEVSWLLRVQAAYARVTAERTTAVLRTVGQSA</sequence>
<organism evidence="3 4">
    <name type="scientific">Streptomyces xinghaiensis</name>
    <dbReference type="NCBI Taxonomy" id="1038928"/>
    <lineage>
        <taxon>Bacteria</taxon>
        <taxon>Bacillati</taxon>
        <taxon>Actinomycetota</taxon>
        <taxon>Actinomycetes</taxon>
        <taxon>Kitasatosporales</taxon>
        <taxon>Streptomycetaceae</taxon>
        <taxon>Streptomyces</taxon>
    </lineage>
</organism>
<dbReference type="InterPro" id="IPR050039">
    <property type="entry name" value="MAB_1171c-like"/>
</dbReference>
<accession>A0A3M8EZC8</accession>
<feature type="transmembrane region" description="Helical" evidence="1">
    <location>
        <begin position="174"/>
        <end position="201"/>
    </location>
</feature>